<protein>
    <submittedName>
        <fullName evidence="1">Uncharacterized protein</fullName>
    </submittedName>
</protein>
<evidence type="ECO:0000313" key="1">
    <source>
        <dbReference type="EMBL" id="KAK9770142.1"/>
    </source>
</evidence>
<gene>
    <name evidence="1" type="ORF">SCAR479_13173</name>
</gene>
<keyword evidence="2" id="KW-1185">Reference proteome</keyword>
<dbReference type="EMBL" id="JARVKM010000100">
    <property type="protein sequence ID" value="KAK9770142.1"/>
    <property type="molecule type" value="Genomic_DNA"/>
</dbReference>
<dbReference type="Proteomes" id="UP001465668">
    <property type="component" value="Unassembled WGS sequence"/>
</dbReference>
<comment type="caution">
    <text evidence="1">The sequence shown here is derived from an EMBL/GenBank/DDBJ whole genome shotgun (WGS) entry which is preliminary data.</text>
</comment>
<proteinExistence type="predicted"/>
<reference evidence="1 2" key="1">
    <citation type="submission" date="2024-02" db="EMBL/GenBank/DDBJ databases">
        <title>First draft genome assembly of two strains of Seiridium cardinale.</title>
        <authorList>
            <person name="Emiliani G."/>
            <person name="Scali E."/>
        </authorList>
    </citation>
    <scope>NUCLEOTIDE SEQUENCE [LARGE SCALE GENOMIC DNA]</scope>
    <source>
        <strain evidence="1 2">BM-138-000479</strain>
    </source>
</reference>
<sequence length="60" mass="6853">MAPGTREKRQLYCLHNSHHTEVINNRAPASAYDMTGYFVLYPALDPAMAIWNVTSGMQRR</sequence>
<evidence type="ECO:0000313" key="2">
    <source>
        <dbReference type="Proteomes" id="UP001465668"/>
    </source>
</evidence>
<accession>A0ABR2X8P7</accession>
<name>A0ABR2X8P7_9PEZI</name>
<organism evidence="1 2">
    <name type="scientific">Seiridium cardinale</name>
    <dbReference type="NCBI Taxonomy" id="138064"/>
    <lineage>
        <taxon>Eukaryota</taxon>
        <taxon>Fungi</taxon>
        <taxon>Dikarya</taxon>
        <taxon>Ascomycota</taxon>
        <taxon>Pezizomycotina</taxon>
        <taxon>Sordariomycetes</taxon>
        <taxon>Xylariomycetidae</taxon>
        <taxon>Amphisphaeriales</taxon>
        <taxon>Sporocadaceae</taxon>
        <taxon>Seiridium</taxon>
    </lineage>
</organism>